<evidence type="ECO:0000256" key="7">
    <source>
        <dbReference type="HAMAP-Rule" id="MF_00227"/>
    </source>
</evidence>
<evidence type="ECO:0000313" key="11">
    <source>
        <dbReference type="Proteomes" id="UP001177258"/>
    </source>
</evidence>
<dbReference type="PANTHER" id="PTHR33992:SF1">
    <property type="entry name" value="RIBONUCLEASE P PROTEIN COMPONENT"/>
    <property type="match status" value="1"/>
</dbReference>
<dbReference type="PROSITE" id="PS00648">
    <property type="entry name" value="RIBONUCLEASE_P"/>
    <property type="match status" value="1"/>
</dbReference>
<reference evidence="9" key="2">
    <citation type="submission" date="2023-07" db="EMBL/GenBank/DDBJ databases">
        <authorList>
            <person name="Aydin F."/>
            <person name="Tarhane S."/>
            <person name="Saticioglu I.B."/>
            <person name="Karakaya E."/>
            <person name="Abay S."/>
            <person name="Guran O."/>
            <person name="Bozkurt E."/>
            <person name="Uzum N."/>
            <person name="Olgun K."/>
            <person name="Jablonski D."/>
        </authorList>
    </citation>
    <scope>NUCLEOTIDE SEQUENCE</scope>
    <source>
        <strain evidence="9">Faydin-H75</strain>
    </source>
</reference>
<organism evidence="10 11">
    <name type="scientific">Helicobacter cappadocius</name>
    <dbReference type="NCBI Taxonomy" id="3063998"/>
    <lineage>
        <taxon>Bacteria</taxon>
        <taxon>Pseudomonadati</taxon>
        <taxon>Campylobacterota</taxon>
        <taxon>Epsilonproteobacteria</taxon>
        <taxon>Campylobacterales</taxon>
        <taxon>Helicobacteraceae</taxon>
        <taxon>Helicobacter</taxon>
    </lineage>
</organism>
<dbReference type="EMBL" id="JAUPEV010000011">
    <property type="protein sequence ID" value="MDO7253626.1"/>
    <property type="molecule type" value="Genomic_DNA"/>
</dbReference>
<evidence type="ECO:0000313" key="9">
    <source>
        <dbReference type="EMBL" id="MDO7253626.1"/>
    </source>
</evidence>
<dbReference type="GO" id="GO:0030677">
    <property type="term" value="C:ribonuclease P complex"/>
    <property type="evidence" value="ECO:0007669"/>
    <property type="project" value="TreeGrafter"/>
</dbReference>
<evidence type="ECO:0000256" key="8">
    <source>
        <dbReference type="NCBIfam" id="TIGR00188"/>
    </source>
</evidence>
<comment type="catalytic activity">
    <reaction evidence="7">
        <text>Endonucleolytic cleavage of RNA, removing 5'-extranucleotides from tRNA precursor.</text>
        <dbReference type="EC" id="3.1.26.5"/>
    </reaction>
</comment>
<dbReference type="GO" id="GO:0001682">
    <property type="term" value="P:tRNA 5'-leader removal"/>
    <property type="evidence" value="ECO:0007669"/>
    <property type="project" value="UniProtKB-UniRule"/>
</dbReference>
<evidence type="ECO:0000256" key="6">
    <source>
        <dbReference type="ARBA" id="ARBA00022884"/>
    </source>
</evidence>
<dbReference type="GO" id="GO:0042781">
    <property type="term" value="F:3'-tRNA processing endoribonuclease activity"/>
    <property type="evidence" value="ECO:0007669"/>
    <property type="project" value="TreeGrafter"/>
</dbReference>
<dbReference type="InterPro" id="IPR020568">
    <property type="entry name" value="Ribosomal_Su5_D2-typ_SF"/>
</dbReference>
<keyword evidence="5 7" id="KW-0378">Hydrolase</keyword>
<comment type="subunit">
    <text evidence="7">Consists of a catalytic RNA component (M1 or rnpB) and a protein subunit.</text>
</comment>
<keyword evidence="6 7" id="KW-0694">RNA-binding</keyword>
<keyword evidence="3 7" id="KW-0540">Nuclease</keyword>
<keyword evidence="12" id="KW-1185">Reference proteome</keyword>
<dbReference type="Proteomes" id="UP001177258">
    <property type="component" value="Unassembled WGS sequence"/>
</dbReference>
<dbReference type="Pfam" id="PF00825">
    <property type="entry name" value="Ribonuclease_P"/>
    <property type="match status" value="1"/>
</dbReference>
<evidence type="ECO:0000256" key="4">
    <source>
        <dbReference type="ARBA" id="ARBA00022759"/>
    </source>
</evidence>
<dbReference type="Proteomes" id="UP001240777">
    <property type="component" value="Unassembled WGS sequence"/>
</dbReference>
<dbReference type="PANTHER" id="PTHR33992">
    <property type="entry name" value="RIBONUCLEASE P PROTEIN COMPONENT"/>
    <property type="match status" value="1"/>
</dbReference>
<comment type="caution">
    <text evidence="10">The sequence shown here is derived from an EMBL/GenBank/DDBJ whole genome shotgun (WGS) entry which is preliminary data.</text>
</comment>
<evidence type="ECO:0000313" key="10">
    <source>
        <dbReference type="EMBL" id="MDP2539554.1"/>
    </source>
</evidence>
<sequence length="126" mass="14792">MNSLKNKRQFDLVYKKGTRRYSKYFTLYFMELDCKSLILQNREDKDDFLLGLSVSKKVGKATKRNLIKRRVRSLCRSHLQILTNYAMVFVAKNGIIEISYKVLEQDFLTCLKGLFSSSPSTYRSKN</sequence>
<dbReference type="Gene3D" id="3.30.230.10">
    <property type="match status" value="1"/>
</dbReference>
<dbReference type="RefSeq" id="WP_305517467.1">
    <property type="nucleotide sequence ID" value="NZ_JAUPEV010000011.1"/>
</dbReference>
<keyword evidence="4 7" id="KW-0255">Endonuclease</keyword>
<dbReference type="SUPFAM" id="SSF54211">
    <property type="entry name" value="Ribosomal protein S5 domain 2-like"/>
    <property type="match status" value="1"/>
</dbReference>
<name>A0AA90ST25_9HELI</name>
<dbReference type="EC" id="3.1.26.5" evidence="7 8"/>
<evidence type="ECO:0000256" key="5">
    <source>
        <dbReference type="ARBA" id="ARBA00022801"/>
    </source>
</evidence>
<evidence type="ECO:0000256" key="1">
    <source>
        <dbReference type="ARBA" id="ARBA00002663"/>
    </source>
</evidence>
<proteinExistence type="inferred from homology"/>
<evidence type="ECO:0000256" key="3">
    <source>
        <dbReference type="ARBA" id="ARBA00022722"/>
    </source>
</evidence>
<protein>
    <recommendedName>
        <fullName evidence="7 8">Ribonuclease P protein component</fullName>
        <shortName evidence="7">RNase P protein</shortName>
        <shortName evidence="7">RNaseP protein</shortName>
        <ecNumber evidence="7 8">3.1.26.5</ecNumber>
    </recommendedName>
    <alternativeName>
        <fullName evidence="7">Protein C5</fullName>
    </alternativeName>
</protein>
<evidence type="ECO:0000313" key="12">
    <source>
        <dbReference type="Proteomes" id="UP001240777"/>
    </source>
</evidence>
<gene>
    <name evidence="7 10" type="primary">rnpA</name>
    <name evidence="9" type="ORF">Q5I04_06855</name>
    <name evidence="10" type="ORF">Q5I06_07185</name>
</gene>
<reference evidence="9 11" key="3">
    <citation type="journal article" date="2024" name="Syst. Appl. Microbiol.">
        <title>Helicobacter cappadocius sp. nov., from lizards: The first psychrotrophic Helicobacter species.</title>
        <authorList>
            <person name="Aydin F."/>
            <person name="Tarhane S."/>
            <person name="Karakaya E."/>
            <person name="Abay S."/>
            <person name="Kayman T."/>
            <person name="Guran O."/>
            <person name="Bozkurt E."/>
            <person name="Uzum N."/>
            <person name="Avci A."/>
            <person name="Olgun K."/>
            <person name="Jablonski D."/>
            <person name="Guran C."/>
            <person name="Burcin Saticioglu I."/>
        </authorList>
    </citation>
    <scope>NUCLEOTIDE SEQUENCE [LARGE SCALE GENOMIC DNA]</scope>
    <source>
        <strain evidence="9">Faydin-H75</strain>
        <strain evidence="11">faydin-H76</strain>
    </source>
</reference>
<dbReference type="InterPro" id="IPR014721">
    <property type="entry name" value="Ribsml_uS5_D2-typ_fold_subgr"/>
</dbReference>
<comment type="similarity">
    <text evidence="7">Belongs to the RnpA family.</text>
</comment>
<comment type="function">
    <text evidence="1 7">RNaseP catalyzes the removal of the 5'-leader sequence from pre-tRNA to produce the mature 5'-terminus. It can also cleave other RNA substrates such as 4.5S RNA. The protein component plays an auxiliary but essential role in vivo by binding to the 5'-leader sequence and broadening the substrate specificity of the ribozyme.</text>
</comment>
<dbReference type="EMBL" id="JAUYZK010000011">
    <property type="protein sequence ID" value="MDP2539554.1"/>
    <property type="molecule type" value="Genomic_DNA"/>
</dbReference>
<dbReference type="HAMAP" id="MF_00227">
    <property type="entry name" value="RNase_P"/>
    <property type="match status" value="1"/>
</dbReference>
<dbReference type="InterPro" id="IPR000100">
    <property type="entry name" value="RNase_P"/>
</dbReference>
<accession>A0AA90ST25</accession>
<evidence type="ECO:0000256" key="2">
    <source>
        <dbReference type="ARBA" id="ARBA00022694"/>
    </source>
</evidence>
<dbReference type="GO" id="GO:0004526">
    <property type="term" value="F:ribonuclease P activity"/>
    <property type="evidence" value="ECO:0007669"/>
    <property type="project" value="UniProtKB-UniRule"/>
</dbReference>
<dbReference type="GO" id="GO:0000049">
    <property type="term" value="F:tRNA binding"/>
    <property type="evidence" value="ECO:0007669"/>
    <property type="project" value="UniProtKB-UniRule"/>
</dbReference>
<dbReference type="AlphaFoldDB" id="A0AA90ST25"/>
<dbReference type="NCBIfam" id="TIGR00188">
    <property type="entry name" value="rnpA"/>
    <property type="match status" value="1"/>
</dbReference>
<reference evidence="10 12" key="1">
    <citation type="submission" date="2023-07" db="EMBL/GenBank/DDBJ databases">
        <title>Unpublished Manusciprt.</title>
        <authorList>
            <person name="Aydin F."/>
            <person name="Tarhane S."/>
            <person name="Saticioglu I.B."/>
            <person name="Karakaya E."/>
            <person name="Abay S."/>
            <person name="Guran O."/>
            <person name="Bozkurt E."/>
            <person name="Uzum N."/>
            <person name="Olgun K."/>
            <person name="Jablonski D."/>
        </authorList>
    </citation>
    <scope>NUCLEOTIDE SEQUENCE</scope>
    <source>
        <strain evidence="12">faydin-H75</strain>
        <strain evidence="10">Faydin-H76</strain>
    </source>
</reference>
<keyword evidence="2 7" id="KW-0819">tRNA processing</keyword>
<dbReference type="InterPro" id="IPR020539">
    <property type="entry name" value="RNase_P_CS"/>
</dbReference>